<dbReference type="PANTHER" id="PTHR23513:SF11">
    <property type="entry name" value="STAPHYLOFERRIN A TRANSPORTER"/>
    <property type="match status" value="1"/>
</dbReference>
<dbReference type="InterPro" id="IPR010290">
    <property type="entry name" value="TM_effector"/>
</dbReference>
<feature type="transmembrane region" description="Helical" evidence="7">
    <location>
        <begin position="254"/>
        <end position="278"/>
    </location>
</feature>
<evidence type="ECO:0000256" key="2">
    <source>
        <dbReference type="ARBA" id="ARBA00022448"/>
    </source>
</evidence>
<feature type="domain" description="Major facilitator superfamily (MFS) profile" evidence="8">
    <location>
        <begin position="1"/>
        <end position="399"/>
    </location>
</feature>
<reference evidence="9 10" key="1">
    <citation type="submission" date="2021-03" db="EMBL/GenBank/DDBJ databases">
        <title>Sequencing the genomes of 1000 actinobacteria strains.</title>
        <authorList>
            <person name="Klenk H.-P."/>
        </authorList>
    </citation>
    <scope>NUCLEOTIDE SEQUENCE [LARGE SCALE GENOMIC DNA]</scope>
    <source>
        <strain evidence="9 10">DSM 15454</strain>
    </source>
</reference>
<dbReference type="SUPFAM" id="SSF103473">
    <property type="entry name" value="MFS general substrate transporter"/>
    <property type="match status" value="1"/>
</dbReference>
<evidence type="ECO:0000313" key="9">
    <source>
        <dbReference type="EMBL" id="MBP2373676.1"/>
    </source>
</evidence>
<dbReference type="Proteomes" id="UP000766570">
    <property type="component" value="Unassembled WGS sequence"/>
</dbReference>
<dbReference type="PROSITE" id="PS50850">
    <property type="entry name" value="MFS"/>
    <property type="match status" value="1"/>
</dbReference>
<dbReference type="EMBL" id="JAGIOE010000001">
    <property type="protein sequence ID" value="MBP2373676.1"/>
    <property type="molecule type" value="Genomic_DNA"/>
</dbReference>
<feature type="transmembrane region" description="Helical" evidence="7">
    <location>
        <begin position="175"/>
        <end position="192"/>
    </location>
</feature>
<dbReference type="RefSeq" id="WP_425355041.1">
    <property type="nucleotide sequence ID" value="NZ_BAAAMI010000011.1"/>
</dbReference>
<evidence type="ECO:0000256" key="4">
    <source>
        <dbReference type="ARBA" id="ARBA00022692"/>
    </source>
</evidence>
<feature type="transmembrane region" description="Helical" evidence="7">
    <location>
        <begin position="223"/>
        <end position="242"/>
    </location>
</feature>
<organism evidence="9 10">
    <name type="scientific">Paeniglutamicibacter psychrophenolicus</name>
    <dbReference type="NCBI Taxonomy" id="257454"/>
    <lineage>
        <taxon>Bacteria</taxon>
        <taxon>Bacillati</taxon>
        <taxon>Actinomycetota</taxon>
        <taxon>Actinomycetes</taxon>
        <taxon>Micrococcales</taxon>
        <taxon>Micrococcaceae</taxon>
        <taxon>Paeniglutamicibacter</taxon>
    </lineage>
</organism>
<keyword evidence="5 7" id="KW-1133">Transmembrane helix</keyword>
<feature type="transmembrane region" description="Helical" evidence="7">
    <location>
        <begin position="80"/>
        <end position="100"/>
    </location>
</feature>
<sequence length="432" mass="45693">MSKMFSALKIPNYRLWTAGALVSNIGTWMQRVAQDWLVLTILTNHDGTATGITTGLQFLPILFLGPFAGVLADRMNKRKLLLITQSSMGVFATILGVLVATGTAELWHVYLLAFGLGVASAFDAPARQAFVSELVPARELPNAVALNSASFNLARLAGPGVAGLLIAAFGTGPAFLVNAASFGAVIFSLGKMRSEQFQPTRLVARQKGQIRDGLAYVRKRPDLLLIFALAFVVATFGLNFQLTNAMMATDIFHVGAGAFGLLGTIMAIGTLAGALLAARRGKPRMRYLLGGAVGFGAMALTASFMPTFFWYAVMMVPVGLASLTFLNSANTMIQLSVDPAYRGRVLGLYIMVVQGGTPLGAPLVGWLGTEFGARWSVGSGAVLSLVAGLIAVIVVLRRARRTPKLGAGAPARHKAATKSRSKVRTLVPLLGR</sequence>
<keyword evidence="6 7" id="KW-0472">Membrane</keyword>
<keyword evidence="10" id="KW-1185">Reference proteome</keyword>
<feature type="transmembrane region" description="Helical" evidence="7">
    <location>
        <begin position="12"/>
        <end position="29"/>
    </location>
</feature>
<dbReference type="Pfam" id="PF05977">
    <property type="entry name" value="MFS_3"/>
    <property type="match status" value="1"/>
</dbReference>
<feature type="transmembrane region" description="Helical" evidence="7">
    <location>
        <begin position="49"/>
        <end position="68"/>
    </location>
</feature>
<feature type="transmembrane region" description="Helical" evidence="7">
    <location>
        <begin position="346"/>
        <end position="369"/>
    </location>
</feature>
<dbReference type="CDD" id="cd06173">
    <property type="entry name" value="MFS_MefA_like"/>
    <property type="match status" value="1"/>
</dbReference>
<feature type="transmembrane region" description="Helical" evidence="7">
    <location>
        <begin position="308"/>
        <end position="326"/>
    </location>
</feature>
<evidence type="ECO:0000313" key="10">
    <source>
        <dbReference type="Proteomes" id="UP000766570"/>
    </source>
</evidence>
<keyword evidence="4 7" id="KW-0812">Transmembrane</keyword>
<feature type="transmembrane region" description="Helical" evidence="7">
    <location>
        <begin position="375"/>
        <end position="396"/>
    </location>
</feature>
<evidence type="ECO:0000256" key="6">
    <source>
        <dbReference type="ARBA" id="ARBA00023136"/>
    </source>
</evidence>
<evidence type="ECO:0000259" key="8">
    <source>
        <dbReference type="PROSITE" id="PS50850"/>
    </source>
</evidence>
<dbReference type="InterPro" id="IPR036259">
    <property type="entry name" value="MFS_trans_sf"/>
</dbReference>
<evidence type="ECO:0000256" key="7">
    <source>
        <dbReference type="SAM" id="Phobius"/>
    </source>
</evidence>
<dbReference type="PANTHER" id="PTHR23513">
    <property type="entry name" value="INTEGRAL MEMBRANE EFFLUX PROTEIN-RELATED"/>
    <property type="match status" value="1"/>
</dbReference>
<keyword evidence="2" id="KW-0813">Transport</keyword>
<comment type="subcellular location">
    <subcellularLocation>
        <location evidence="1">Cell membrane</location>
        <topology evidence="1">Multi-pass membrane protein</topology>
    </subcellularLocation>
</comment>
<dbReference type="Gene3D" id="1.20.1250.20">
    <property type="entry name" value="MFS general substrate transporter like domains"/>
    <property type="match status" value="1"/>
</dbReference>
<gene>
    <name evidence="9" type="ORF">JOF46_001588</name>
</gene>
<name>A0ABS4WCB9_9MICC</name>
<accession>A0ABS4WCB9</accession>
<keyword evidence="3" id="KW-1003">Cell membrane</keyword>
<evidence type="ECO:0000256" key="1">
    <source>
        <dbReference type="ARBA" id="ARBA00004651"/>
    </source>
</evidence>
<feature type="transmembrane region" description="Helical" evidence="7">
    <location>
        <begin position="285"/>
        <end position="302"/>
    </location>
</feature>
<protein>
    <submittedName>
        <fullName evidence="9">MFS family permease</fullName>
    </submittedName>
</protein>
<evidence type="ECO:0000256" key="5">
    <source>
        <dbReference type="ARBA" id="ARBA00022989"/>
    </source>
</evidence>
<evidence type="ECO:0000256" key="3">
    <source>
        <dbReference type="ARBA" id="ARBA00022475"/>
    </source>
</evidence>
<proteinExistence type="predicted"/>
<dbReference type="InterPro" id="IPR020846">
    <property type="entry name" value="MFS_dom"/>
</dbReference>
<comment type="caution">
    <text evidence="9">The sequence shown here is derived from an EMBL/GenBank/DDBJ whole genome shotgun (WGS) entry which is preliminary data.</text>
</comment>